<feature type="domain" description="Ppx/GppA phosphatase N-terminal" evidence="2">
    <location>
        <begin position="23"/>
        <end position="314"/>
    </location>
</feature>
<dbReference type="Gene3D" id="1.10.3210.10">
    <property type="entry name" value="Hypothetical protein af1432"/>
    <property type="match status" value="1"/>
</dbReference>
<organism evidence="4 5">
    <name type="scientific">Methanosphaerula palustris (strain ATCC BAA-1556 / DSM 19958 / E1-9c)</name>
    <dbReference type="NCBI Taxonomy" id="521011"/>
    <lineage>
        <taxon>Archaea</taxon>
        <taxon>Methanobacteriati</taxon>
        <taxon>Methanobacteriota</taxon>
        <taxon>Stenosarchaea group</taxon>
        <taxon>Methanomicrobia</taxon>
        <taxon>Methanomicrobiales</taxon>
        <taxon>Methanoregulaceae</taxon>
        <taxon>Methanosphaerula</taxon>
    </lineage>
</organism>
<evidence type="ECO:0000313" key="5">
    <source>
        <dbReference type="Proteomes" id="UP000002457"/>
    </source>
</evidence>
<dbReference type="GO" id="GO:0006357">
    <property type="term" value="P:regulation of transcription by RNA polymerase II"/>
    <property type="evidence" value="ECO:0007669"/>
    <property type="project" value="TreeGrafter"/>
</dbReference>
<dbReference type="EMBL" id="CP001338">
    <property type="protein sequence ID" value="ACL17259.1"/>
    <property type="molecule type" value="Genomic_DNA"/>
</dbReference>
<dbReference type="SUPFAM" id="SSF109604">
    <property type="entry name" value="HD-domain/PDEase-like"/>
    <property type="match status" value="1"/>
</dbReference>
<dbReference type="SUPFAM" id="SSF53067">
    <property type="entry name" value="Actin-like ATPase domain"/>
    <property type="match status" value="2"/>
</dbReference>
<gene>
    <name evidence="4" type="ordered locus">Mpal_1955</name>
</gene>
<dbReference type="AlphaFoldDB" id="B8GKW3"/>
<dbReference type="InterPro" id="IPR043129">
    <property type="entry name" value="ATPase_NBD"/>
</dbReference>
<dbReference type="HOGENOM" id="CLU_025908_4_2_2"/>
<dbReference type="STRING" id="521011.Mpal_1955"/>
<accession>B8GKW3</accession>
<dbReference type="Pfam" id="PF02541">
    <property type="entry name" value="Ppx-GppA"/>
    <property type="match status" value="1"/>
</dbReference>
<dbReference type="RefSeq" id="WP_012618578.1">
    <property type="nucleotide sequence ID" value="NC_011832.1"/>
</dbReference>
<sequence length="523" mass="57901">MIHDSEQVVAFIDIGTNSIRLLVVRLGAGGGYSVLSEQKEVVRLGEGEFPGDQLSEAAMDRAVLVCRTFVDLARSFRATEFEAVATSATREARNQQVFLNRLATEADLPVRVIAGREEARLIYLGIRSGIDLGDQTALFIDIGGGSTELSVGTGSGYKALYSLNLGSIRLSSLFPPKDKHGIITQKEYGKIREHILEEGGRVVLELKDYPINRTFGSSGTLQNLAEIAARMFHPQEQNASQVLLCPDLVKVATRLCGLSVEERRKIPGINPERSDIIVPGAAIIETLMQVLELPEIIITSRGLRDGLLVDYMEKRQTPGDHSVRQQSIISLGDACRINQVHAIHIRDLASALFLSSRKVGVHSFGSFEEELLGYAAYLHDIGSFVSFTNHQAHSQYLIANADLLGFDQQEILIIASIAGLHRKKVLVTRGRVSSGLEPQYLRTVQVLGALLRLAESLDRTHIGLVRTVRFLRTGEKRLTLRITCKGDCHLEIWGVEREKRTVQKVLGERLRIEVVREMDGFHN</sequence>
<dbReference type="Gene3D" id="3.30.420.150">
    <property type="entry name" value="Exopolyphosphatase. Domain 2"/>
    <property type="match status" value="1"/>
</dbReference>
<dbReference type="CDD" id="cd24006">
    <property type="entry name" value="ASKHA_NBD_PPX_GppA"/>
    <property type="match status" value="1"/>
</dbReference>
<dbReference type="Pfam" id="PF21447">
    <property type="entry name" value="Ppx-GppA_III"/>
    <property type="match status" value="1"/>
</dbReference>
<dbReference type="PANTHER" id="PTHR30005:SF0">
    <property type="entry name" value="RETROGRADE REGULATION PROTEIN 2"/>
    <property type="match status" value="1"/>
</dbReference>
<dbReference type="eggNOG" id="arCOG05138">
    <property type="taxonomic scope" value="Archaea"/>
</dbReference>
<dbReference type="PIRSF" id="PIRSF001267">
    <property type="entry name" value="Pyrophosphatase_GppA_Ppx"/>
    <property type="match status" value="1"/>
</dbReference>
<evidence type="ECO:0000259" key="2">
    <source>
        <dbReference type="Pfam" id="PF02541"/>
    </source>
</evidence>
<dbReference type="KEGG" id="mpl:Mpal_1955"/>
<evidence type="ECO:0000313" key="4">
    <source>
        <dbReference type="EMBL" id="ACL17259.1"/>
    </source>
</evidence>
<dbReference type="GO" id="GO:0016787">
    <property type="term" value="F:hydrolase activity"/>
    <property type="evidence" value="ECO:0007669"/>
    <property type="project" value="UniProtKB-KW"/>
</dbReference>
<evidence type="ECO:0000256" key="1">
    <source>
        <dbReference type="ARBA" id="ARBA00022801"/>
    </source>
</evidence>
<keyword evidence="5" id="KW-1185">Reference proteome</keyword>
<dbReference type="PANTHER" id="PTHR30005">
    <property type="entry name" value="EXOPOLYPHOSPHATASE"/>
    <property type="match status" value="1"/>
</dbReference>
<dbReference type="InterPro" id="IPR030673">
    <property type="entry name" value="PyroPPase_GppA_Ppx"/>
</dbReference>
<dbReference type="InterPro" id="IPR048950">
    <property type="entry name" value="Ppx_GppA_C"/>
</dbReference>
<name>B8GKW3_METPE</name>
<dbReference type="InterPro" id="IPR050273">
    <property type="entry name" value="GppA/Ppx_hydrolase"/>
</dbReference>
<feature type="domain" description="Ppx/GppA phosphatase C-terminal" evidence="3">
    <location>
        <begin position="323"/>
        <end position="472"/>
    </location>
</feature>
<protein>
    <submittedName>
        <fullName evidence="4">Ppx/GppA phosphatase</fullName>
    </submittedName>
</protein>
<proteinExistence type="predicted"/>
<dbReference type="GeneID" id="7270759"/>
<reference evidence="4 5" key="1">
    <citation type="journal article" date="2015" name="Genome Announc.">
        <title>Complete Genome Sequence of Methanosphaerula palustris E1-9CT, a Hydrogenotrophic Methanogen Isolated from a Minerotrophic Fen Peatland.</title>
        <authorList>
            <person name="Cadillo-Quiroz H."/>
            <person name="Browne P."/>
            <person name="Kyrpides N."/>
            <person name="Woyke T."/>
            <person name="Goodwin L."/>
            <person name="Detter C."/>
            <person name="Yavitt J.B."/>
            <person name="Zinder S.H."/>
        </authorList>
    </citation>
    <scope>NUCLEOTIDE SEQUENCE [LARGE SCALE GENOMIC DNA]</scope>
    <source>
        <strain evidence="5">ATCC BAA-1556 / DSM 19958 / E1-9c</strain>
    </source>
</reference>
<dbReference type="OrthoDB" id="10802at2157"/>
<dbReference type="Proteomes" id="UP000002457">
    <property type="component" value="Chromosome"/>
</dbReference>
<evidence type="ECO:0000259" key="3">
    <source>
        <dbReference type="Pfam" id="PF21447"/>
    </source>
</evidence>
<dbReference type="Gene3D" id="3.30.420.40">
    <property type="match status" value="1"/>
</dbReference>
<dbReference type="InterPro" id="IPR003695">
    <property type="entry name" value="Ppx_GppA_N"/>
</dbReference>
<keyword evidence="1" id="KW-0378">Hydrolase</keyword>